<keyword evidence="2" id="KW-1185">Reference proteome</keyword>
<evidence type="ECO:0000313" key="1">
    <source>
        <dbReference type="EMBL" id="GHM59438.1"/>
    </source>
</evidence>
<proteinExistence type="predicted"/>
<accession>A0A8J3HSG8</accession>
<reference evidence="1 2" key="1">
    <citation type="journal article" date="2021" name="Microb. Ecol.">
        <title>Candidatus Mesenet longicola: Novel Endosymbionts of Brontispa longissima that Induce Cytoplasmic Incompatibility.</title>
        <authorList>
            <person name="Takano S."/>
            <person name="Gotoh Y."/>
            <person name="Hayashi T."/>
        </authorList>
    </citation>
    <scope>NUCLEOTIDE SEQUENCE [LARGE SCALE GENOMIC DNA]</scope>
    <source>
        <strain evidence="1">L5</strain>
    </source>
</reference>
<dbReference type="AlphaFoldDB" id="A0A8J3HSG8"/>
<dbReference type="Proteomes" id="UP000637906">
    <property type="component" value="Unassembled WGS sequence"/>
</dbReference>
<gene>
    <name evidence="1" type="ORF">sL5_04310</name>
</gene>
<name>A0A8J3HSG8_9RICK</name>
<sequence>MHLITPADEIEQIVITHVPQTLKSPANCHKELSNISVGAIYFGQNSITLAN</sequence>
<protein>
    <submittedName>
        <fullName evidence="1">Uncharacterized protein</fullName>
    </submittedName>
</protein>
<comment type="caution">
    <text evidence="1">The sequence shown here is derived from an EMBL/GenBank/DDBJ whole genome shotgun (WGS) entry which is preliminary data.</text>
</comment>
<evidence type="ECO:0000313" key="2">
    <source>
        <dbReference type="Proteomes" id="UP000637906"/>
    </source>
</evidence>
<organism evidence="1 2">
    <name type="scientific">Candidatus Mesenet longicola</name>
    <dbReference type="NCBI Taxonomy" id="1892558"/>
    <lineage>
        <taxon>Bacteria</taxon>
        <taxon>Pseudomonadati</taxon>
        <taxon>Pseudomonadota</taxon>
        <taxon>Alphaproteobacteria</taxon>
        <taxon>Rickettsiales</taxon>
        <taxon>Anaplasmataceae</taxon>
        <taxon>Candidatus Mesenet</taxon>
    </lineage>
</organism>
<dbReference type="EMBL" id="BNGU01000013">
    <property type="protein sequence ID" value="GHM59438.1"/>
    <property type="molecule type" value="Genomic_DNA"/>
</dbReference>